<evidence type="ECO:0000313" key="2">
    <source>
        <dbReference type="Proteomes" id="UP001287286"/>
    </source>
</evidence>
<keyword evidence="2" id="KW-1185">Reference proteome</keyword>
<evidence type="ECO:0000313" key="1">
    <source>
        <dbReference type="EMBL" id="KAK4075181.1"/>
    </source>
</evidence>
<accession>A0ABR0BFW2</accession>
<dbReference type="Proteomes" id="UP001287286">
    <property type="component" value="Unassembled WGS sequence"/>
</dbReference>
<reference evidence="1 2" key="1">
    <citation type="journal article" date="2024" name="Microbiol. Resour. Announc.">
        <title>Genome annotations for the ascomycete fungi Trichoderma harzianum, Trichoderma aggressivum, and Purpureocillium lilacinum.</title>
        <authorList>
            <person name="Beijen E.P.W."/>
            <person name="Ohm R.A."/>
        </authorList>
    </citation>
    <scope>NUCLEOTIDE SEQUENCE [LARGE SCALE GENOMIC DNA]</scope>
    <source>
        <strain evidence="1 2">CBS 150709</strain>
    </source>
</reference>
<sequence>MQSTCSMIASSDIVSLIRKRLASPGRRRWSREGLEVAWALRGRESVAWKGKRCVEGKALRGRENVARKGKRCVEGKALRGRESVARKGRCCAEGKMLRGRESVAWKGKRCVEGKALRGRESVAWKGKRCVAWEMRVQATSCALGYGPTGVEDPSEAAYYLPDMTGASRAGMSWTWPNPYMQVQQNHAACYTQIRHILSTEPEQAYYRTSSADLPPDLPWRRDLHDFVRARRYFAAFGHWKSEEY</sequence>
<name>A0ABR0BFW2_PURLI</name>
<organism evidence="1 2">
    <name type="scientific">Purpureocillium lilacinum</name>
    <name type="common">Paecilomyces lilacinus</name>
    <dbReference type="NCBI Taxonomy" id="33203"/>
    <lineage>
        <taxon>Eukaryota</taxon>
        <taxon>Fungi</taxon>
        <taxon>Dikarya</taxon>
        <taxon>Ascomycota</taxon>
        <taxon>Pezizomycotina</taxon>
        <taxon>Sordariomycetes</taxon>
        <taxon>Hypocreomycetidae</taxon>
        <taxon>Hypocreales</taxon>
        <taxon>Ophiocordycipitaceae</taxon>
        <taxon>Purpureocillium</taxon>
    </lineage>
</organism>
<dbReference type="EMBL" id="JAWRVI010000131">
    <property type="protein sequence ID" value="KAK4075181.1"/>
    <property type="molecule type" value="Genomic_DNA"/>
</dbReference>
<comment type="caution">
    <text evidence="1">The sequence shown here is derived from an EMBL/GenBank/DDBJ whole genome shotgun (WGS) entry which is preliminary data.</text>
</comment>
<proteinExistence type="predicted"/>
<protein>
    <submittedName>
        <fullName evidence="1">Uncharacterized protein</fullName>
    </submittedName>
</protein>
<gene>
    <name evidence="1" type="ORF">Purlil1_12766</name>
</gene>